<dbReference type="PROSITE" id="PS01124">
    <property type="entry name" value="HTH_ARAC_FAMILY_2"/>
    <property type="match status" value="1"/>
</dbReference>
<dbReference type="Gene3D" id="1.10.10.60">
    <property type="entry name" value="Homeodomain-like"/>
    <property type="match status" value="2"/>
</dbReference>
<dbReference type="InterPro" id="IPR018060">
    <property type="entry name" value="HTH_AraC"/>
</dbReference>
<dbReference type="AlphaFoldDB" id="A0A6C0P2C7"/>
<dbReference type="SUPFAM" id="SSF51215">
    <property type="entry name" value="Regulatory protein AraC"/>
    <property type="match status" value="1"/>
</dbReference>
<keyword evidence="1" id="KW-0805">Transcription regulation</keyword>
<gene>
    <name evidence="6" type="ORF">GZH47_08185</name>
</gene>
<evidence type="ECO:0000313" key="7">
    <source>
        <dbReference type="Proteomes" id="UP000479114"/>
    </source>
</evidence>
<keyword evidence="7" id="KW-1185">Reference proteome</keyword>
<dbReference type="CDD" id="cd06986">
    <property type="entry name" value="cupin_MmsR-like_N"/>
    <property type="match status" value="1"/>
</dbReference>
<dbReference type="InterPro" id="IPR020449">
    <property type="entry name" value="Tscrpt_reg_AraC-type_HTH"/>
</dbReference>
<dbReference type="GO" id="GO:0043565">
    <property type="term" value="F:sequence-specific DNA binding"/>
    <property type="evidence" value="ECO:0007669"/>
    <property type="project" value="InterPro"/>
</dbReference>
<dbReference type="InterPro" id="IPR050204">
    <property type="entry name" value="AraC_XylS_family_regulators"/>
</dbReference>
<evidence type="ECO:0000256" key="1">
    <source>
        <dbReference type="ARBA" id="ARBA00023015"/>
    </source>
</evidence>
<dbReference type="SUPFAM" id="SSF46689">
    <property type="entry name" value="Homeodomain-like"/>
    <property type="match status" value="2"/>
</dbReference>
<dbReference type="InterPro" id="IPR003313">
    <property type="entry name" value="AraC-bd"/>
</dbReference>
<dbReference type="GO" id="GO:0003700">
    <property type="term" value="F:DNA-binding transcription factor activity"/>
    <property type="evidence" value="ECO:0007669"/>
    <property type="project" value="InterPro"/>
</dbReference>
<dbReference type="KEGG" id="prz:GZH47_08185"/>
<dbReference type="SMART" id="SM00342">
    <property type="entry name" value="HTH_ARAC"/>
    <property type="match status" value="1"/>
</dbReference>
<dbReference type="InterPro" id="IPR037923">
    <property type="entry name" value="HTH-like"/>
</dbReference>
<dbReference type="PANTHER" id="PTHR46796">
    <property type="entry name" value="HTH-TYPE TRANSCRIPTIONAL ACTIVATOR RHAS-RELATED"/>
    <property type="match status" value="1"/>
</dbReference>
<dbReference type="InterPro" id="IPR018062">
    <property type="entry name" value="HTH_AraC-typ_CS"/>
</dbReference>
<dbReference type="InterPro" id="IPR009057">
    <property type="entry name" value="Homeodomain-like_sf"/>
</dbReference>
<dbReference type="Pfam" id="PF12833">
    <property type="entry name" value="HTH_18"/>
    <property type="match status" value="1"/>
</dbReference>
<dbReference type="RefSeq" id="WP_162639641.1">
    <property type="nucleotide sequence ID" value="NZ_CP048286.1"/>
</dbReference>
<evidence type="ECO:0000259" key="5">
    <source>
        <dbReference type="PROSITE" id="PS01124"/>
    </source>
</evidence>
<keyword evidence="2" id="KW-0238">DNA-binding</keyword>
<dbReference type="Pfam" id="PF02311">
    <property type="entry name" value="AraC_binding"/>
    <property type="match status" value="1"/>
</dbReference>
<organism evidence="6 7">
    <name type="scientific">Paenibacillus rhizovicinus</name>
    <dbReference type="NCBI Taxonomy" id="2704463"/>
    <lineage>
        <taxon>Bacteria</taxon>
        <taxon>Bacillati</taxon>
        <taxon>Bacillota</taxon>
        <taxon>Bacilli</taxon>
        <taxon>Bacillales</taxon>
        <taxon>Paenibacillaceae</taxon>
        <taxon>Paenibacillus</taxon>
    </lineage>
</organism>
<evidence type="ECO:0000313" key="6">
    <source>
        <dbReference type="EMBL" id="QHW30832.1"/>
    </source>
</evidence>
<evidence type="ECO:0000256" key="3">
    <source>
        <dbReference type="ARBA" id="ARBA00023159"/>
    </source>
</evidence>
<evidence type="ECO:0000256" key="2">
    <source>
        <dbReference type="ARBA" id="ARBA00023125"/>
    </source>
</evidence>
<evidence type="ECO:0000256" key="4">
    <source>
        <dbReference type="ARBA" id="ARBA00023163"/>
    </source>
</evidence>
<keyword evidence="4" id="KW-0804">Transcription</keyword>
<proteinExistence type="predicted"/>
<dbReference type="EMBL" id="CP048286">
    <property type="protein sequence ID" value="QHW30832.1"/>
    <property type="molecule type" value="Genomic_DNA"/>
</dbReference>
<accession>A0A6C0P2C7</accession>
<keyword evidence="3" id="KW-0010">Activator</keyword>
<dbReference type="Proteomes" id="UP000479114">
    <property type="component" value="Chromosome"/>
</dbReference>
<dbReference type="PROSITE" id="PS00041">
    <property type="entry name" value="HTH_ARAC_FAMILY_1"/>
    <property type="match status" value="1"/>
</dbReference>
<protein>
    <submittedName>
        <fullName evidence="6">AraC family transcriptional regulator</fullName>
    </submittedName>
</protein>
<sequence length="285" mass="32361">MELHTTYTVLSNPVPHEHGDLYVLFAGESQTKPSHLVGPKVYDFYLMHHVLSGSGYYMCAGKRHELRAGHTFLIHPDQLISYESSEQDPWRYRWMAFEGGTSAALVAEAGLEPGAPVIDTGRNPRIAVLYHNMLRAFRQGGRSADLRATGYLQLLFAEYTSVLTAAETASQQQRDEGEALTQQVLRYLSTQYAEPVSIENMADSLGYNRAYLSRLFKRQTGITPVTFLLKLRIDKAHLLLRERQELTIEQIAASVGFQDPLYFSKQFRRFYGQSPTAYREAMRAL</sequence>
<feature type="domain" description="HTH araC/xylS-type" evidence="5">
    <location>
        <begin position="182"/>
        <end position="281"/>
    </location>
</feature>
<reference evidence="6 7" key="1">
    <citation type="submission" date="2020-02" db="EMBL/GenBank/DDBJ databases">
        <title>Paenibacillus sp. nov., isolated from rhizosphere soil of tomato.</title>
        <authorList>
            <person name="Weon H.-Y."/>
            <person name="Lee S.A."/>
        </authorList>
    </citation>
    <scope>NUCLEOTIDE SEQUENCE [LARGE SCALE GENOMIC DNA]</scope>
    <source>
        <strain evidence="6 7">14171R-81</strain>
    </source>
</reference>
<dbReference type="PRINTS" id="PR00032">
    <property type="entry name" value="HTHARAC"/>
</dbReference>
<name>A0A6C0P2C7_9BACL</name>
<dbReference type="Gene3D" id="2.60.120.280">
    <property type="entry name" value="Regulatory protein AraC"/>
    <property type="match status" value="1"/>
</dbReference>